<name>A0A9D1H824_9FIRM</name>
<dbReference type="AlphaFoldDB" id="A0A9D1H824"/>
<accession>A0A9D1H824</accession>
<proteinExistence type="predicted"/>
<dbReference type="EMBL" id="DVLW01000126">
    <property type="protein sequence ID" value="HIT94484.1"/>
    <property type="molecule type" value="Genomic_DNA"/>
</dbReference>
<protein>
    <submittedName>
        <fullName evidence="1">Uncharacterized protein</fullName>
    </submittedName>
</protein>
<gene>
    <name evidence="1" type="ORF">IAC43_04815</name>
</gene>
<reference evidence="1" key="1">
    <citation type="submission" date="2020-10" db="EMBL/GenBank/DDBJ databases">
        <authorList>
            <person name="Gilroy R."/>
        </authorList>
    </citation>
    <scope>NUCLEOTIDE SEQUENCE</scope>
    <source>
        <strain evidence="1">ChiBcec7-5410</strain>
    </source>
</reference>
<evidence type="ECO:0000313" key="2">
    <source>
        <dbReference type="Proteomes" id="UP000824160"/>
    </source>
</evidence>
<dbReference type="Proteomes" id="UP000824160">
    <property type="component" value="Unassembled WGS sequence"/>
</dbReference>
<evidence type="ECO:0000313" key="1">
    <source>
        <dbReference type="EMBL" id="HIT94484.1"/>
    </source>
</evidence>
<organism evidence="1 2">
    <name type="scientific">Candidatus Faecivivens stercoripullorum</name>
    <dbReference type="NCBI Taxonomy" id="2840805"/>
    <lineage>
        <taxon>Bacteria</taxon>
        <taxon>Bacillati</taxon>
        <taxon>Bacillota</taxon>
        <taxon>Clostridia</taxon>
        <taxon>Eubacteriales</taxon>
        <taxon>Oscillospiraceae</taxon>
        <taxon>Oscillospiraceae incertae sedis</taxon>
        <taxon>Candidatus Faecivivens</taxon>
    </lineage>
</organism>
<comment type="caution">
    <text evidence="1">The sequence shown here is derived from an EMBL/GenBank/DDBJ whole genome shotgun (WGS) entry which is preliminary data.</text>
</comment>
<sequence length="61" mass="7042">MAVYRREDSIKAMNARKLLKKKLETAPDEIKLLDAQSNAMSDQFDFLEDCLVEMAMIVYAE</sequence>
<reference evidence="1" key="2">
    <citation type="journal article" date="2021" name="PeerJ">
        <title>Extensive microbial diversity within the chicken gut microbiome revealed by metagenomics and culture.</title>
        <authorList>
            <person name="Gilroy R."/>
            <person name="Ravi A."/>
            <person name="Getino M."/>
            <person name="Pursley I."/>
            <person name="Horton D.L."/>
            <person name="Alikhan N.F."/>
            <person name="Baker D."/>
            <person name="Gharbi K."/>
            <person name="Hall N."/>
            <person name="Watson M."/>
            <person name="Adriaenssens E.M."/>
            <person name="Foster-Nyarko E."/>
            <person name="Jarju S."/>
            <person name="Secka A."/>
            <person name="Antonio M."/>
            <person name="Oren A."/>
            <person name="Chaudhuri R.R."/>
            <person name="La Ragione R."/>
            <person name="Hildebrand F."/>
            <person name="Pallen M.J."/>
        </authorList>
    </citation>
    <scope>NUCLEOTIDE SEQUENCE</scope>
    <source>
        <strain evidence="1">ChiBcec7-5410</strain>
    </source>
</reference>